<dbReference type="InterPro" id="IPR058240">
    <property type="entry name" value="rSAM_sf"/>
</dbReference>
<dbReference type="GeneID" id="61778822"/>
<proteinExistence type="predicted"/>
<gene>
    <name evidence="7" type="ORF">XP315_00510</name>
</gene>
<evidence type="ECO:0000256" key="2">
    <source>
        <dbReference type="ARBA" id="ARBA00022691"/>
    </source>
</evidence>
<evidence type="ECO:0000256" key="5">
    <source>
        <dbReference type="ARBA" id="ARBA00023014"/>
    </source>
</evidence>
<keyword evidence="5" id="KW-0411">Iron-sulfur</keyword>
<dbReference type="InterPro" id="IPR013785">
    <property type="entry name" value="Aldolase_TIM"/>
</dbReference>
<dbReference type="Gene3D" id="3.20.20.70">
    <property type="entry name" value="Aldolase class I"/>
    <property type="match status" value="1"/>
</dbReference>
<dbReference type="CDD" id="cd21109">
    <property type="entry name" value="SPASM"/>
    <property type="match status" value="1"/>
</dbReference>
<keyword evidence="8" id="KW-1185">Reference proteome</keyword>
<dbReference type="InterPro" id="IPR050377">
    <property type="entry name" value="Radical_SAM_PqqE_MftC-like"/>
</dbReference>
<accession>A0ABR5EY41</accession>
<keyword evidence="4" id="KW-0408">Iron</keyword>
<sequence length="342" mass="37571">MDLCSTLLPKTLTFITTYRCTAACTQCCFESSPNVKGRLSRDEMMQALHDVKDSFPSLRVVVFTGGEATLLKDDLIAVIAEAASLDLVTRIVSNGSWGKTKASATRMAGKLAGAGLRELNISTGKDHQEWVPHESVVNAAEAAFNAGVLTLLTVEADTAESDKLSALARDPTVKSLRDRGLLLQSNSWMSFIAKGEEREHVLHTGRRATPCEQIHNNIAITPYGEVSACCGLTLEHIPEMKLGTMAEGVSNIYLRQYDDFMKYWLRMDGPAEIVRKVMGIERADQLLAGSVHICHDCAVLHKNPEIREKISATYEQFVPEVMSRYALASAVDQIVEKQGAQR</sequence>
<evidence type="ECO:0000256" key="3">
    <source>
        <dbReference type="ARBA" id="ARBA00022723"/>
    </source>
</evidence>
<keyword evidence="3" id="KW-0479">Metal-binding</keyword>
<evidence type="ECO:0000256" key="1">
    <source>
        <dbReference type="ARBA" id="ARBA00001966"/>
    </source>
</evidence>
<dbReference type="Proteomes" id="UP000035369">
    <property type="component" value="Unassembled WGS sequence"/>
</dbReference>
<name>A0ABR5EY41_XANPE</name>
<dbReference type="RefSeq" id="WP_033479457.1">
    <property type="nucleotide sequence ID" value="NZ_CP018475.1"/>
</dbReference>
<dbReference type="SFLD" id="SFLDS00029">
    <property type="entry name" value="Radical_SAM"/>
    <property type="match status" value="1"/>
</dbReference>
<evidence type="ECO:0000313" key="7">
    <source>
        <dbReference type="EMBL" id="KLC11874.1"/>
    </source>
</evidence>
<comment type="cofactor">
    <cofactor evidence="1">
        <name>[4Fe-4S] cluster</name>
        <dbReference type="ChEBI" id="CHEBI:49883"/>
    </cofactor>
</comment>
<comment type="caution">
    <text evidence="7">The sequence shown here is derived from an EMBL/GenBank/DDBJ whole genome shotgun (WGS) entry which is preliminary data.</text>
</comment>
<keyword evidence="2" id="KW-0949">S-adenosyl-L-methionine</keyword>
<dbReference type="InterPro" id="IPR007197">
    <property type="entry name" value="rSAM"/>
</dbReference>
<feature type="domain" description="Radical SAM core" evidence="6">
    <location>
        <begin position="15"/>
        <end position="122"/>
    </location>
</feature>
<reference evidence="7 8" key="1">
    <citation type="submission" date="2015-02" db="EMBL/GenBank/DDBJ databases">
        <title>Whole genome sequencing of multiple isolates of three species of pepper and tomato-infecting xanthomonads reveals genetic diversity in field strains and pinpoints effectors responsible for host specificity.</title>
        <authorList>
            <person name="Schwartz A."/>
            <person name="Dahlbeck D."/>
            <person name="Staskawicz B."/>
            <person name="Bart R."/>
            <person name="Potnis N."/>
            <person name="Minsavage G."/>
            <person name="Timilsina S."/>
            <person name="Goss E."/>
            <person name="Jones J."/>
            <person name="Vallad G."/>
            <person name="Barak J."/>
            <person name="Miller S."/>
            <person name="Ritchie D."/>
            <person name="Martins J.Jr."/>
            <person name="Patane J.S."/>
            <person name="Setubal J.C."/>
        </authorList>
    </citation>
    <scope>NUCLEOTIDE SEQUENCE [LARGE SCALE GENOMIC DNA]</scope>
    <source>
        <strain evidence="7 8">Xp3-15</strain>
    </source>
</reference>
<dbReference type="EMBL" id="JZUY01000012">
    <property type="protein sequence ID" value="KLC11874.1"/>
    <property type="molecule type" value="Genomic_DNA"/>
</dbReference>
<evidence type="ECO:0000256" key="4">
    <source>
        <dbReference type="ARBA" id="ARBA00023004"/>
    </source>
</evidence>
<dbReference type="Pfam" id="PF04055">
    <property type="entry name" value="Radical_SAM"/>
    <property type="match status" value="1"/>
</dbReference>
<organism evidence="7 8">
    <name type="scientific">Xanthomonas perforans</name>
    <dbReference type="NCBI Taxonomy" id="442694"/>
    <lineage>
        <taxon>Bacteria</taxon>
        <taxon>Pseudomonadati</taxon>
        <taxon>Pseudomonadota</taxon>
        <taxon>Gammaproteobacteria</taxon>
        <taxon>Lysobacterales</taxon>
        <taxon>Lysobacteraceae</taxon>
        <taxon>Xanthomonas</taxon>
    </lineage>
</organism>
<dbReference type="CDD" id="cd01335">
    <property type="entry name" value="Radical_SAM"/>
    <property type="match status" value="1"/>
</dbReference>
<protein>
    <recommendedName>
        <fullName evidence="6">Radical SAM core domain-containing protein</fullName>
    </recommendedName>
</protein>
<evidence type="ECO:0000259" key="6">
    <source>
        <dbReference type="Pfam" id="PF04055"/>
    </source>
</evidence>
<dbReference type="PANTHER" id="PTHR11228:SF34">
    <property type="entry name" value="TUNGSTEN-CONTAINING ALDEHYDE FERREDOXIN OXIDOREDUCTASE COFACTOR MODIFYING PROTEIN"/>
    <property type="match status" value="1"/>
</dbReference>
<dbReference type="SUPFAM" id="SSF102114">
    <property type="entry name" value="Radical SAM enzymes"/>
    <property type="match status" value="1"/>
</dbReference>
<evidence type="ECO:0000313" key="8">
    <source>
        <dbReference type="Proteomes" id="UP000035369"/>
    </source>
</evidence>
<dbReference type="PANTHER" id="PTHR11228">
    <property type="entry name" value="RADICAL SAM DOMAIN PROTEIN"/>
    <property type="match status" value="1"/>
</dbReference>